<keyword evidence="3" id="KW-0863">Zinc-finger</keyword>
<evidence type="ECO:0000256" key="2">
    <source>
        <dbReference type="ARBA" id="ARBA00022723"/>
    </source>
</evidence>
<protein>
    <recommendedName>
        <fullName evidence="9">DEUBAD domain-containing protein</fullName>
    </recommendedName>
</protein>
<keyword evidence="5" id="KW-0805">Transcription regulation</keyword>
<evidence type="ECO:0000313" key="11">
    <source>
        <dbReference type="Proteomes" id="UP000541154"/>
    </source>
</evidence>
<name>A0A8H6EBX9_PETAA</name>
<feature type="compositionally biased region" description="Basic and acidic residues" evidence="8">
    <location>
        <begin position="7"/>
        <end position="30"/>
    </location>
</feature>
<keyword evidence="11" id="KW-1185">Reference proteome</keyword>
<dbReference type="InterPro" id="IPR028020">
    <property type="entry name" value="ASX_DEUBAD_dom"/>
</dbReference>
<keyword evidence="2" id="KW-0479">Metal-binding</keyword>
<accession>A0A8H6EBX9</accession>
<dbReference type="GO" id="GO:0008270">
    <property type="term" value="F:zinc ion binding"/>
    <property type="evidence" value="ECO:0007669"/>
    <property type="project" value="UniProtKB-KW"/>
</dbReference>
<dbReference type="Proteomes" id="UP000541154">
    <property type="component" value="Unassembled WGS sequence"/>
</dbReference>
<dbReference type="EMBL" id="SPNV01000010">
    <property type="protein sequence ID" value="KAF5866268.1"/>
    <property type="molecule type" value="Genomic_DNA"/>
</dbReference>
<evidence type="ECO:0000256" key="1">
    <source>
        <dbReference type="ARBA" id="ARBA00004123"/>
    </source>
</evidence>
<evidence type="ECO:0000256" key="3">
    <source>
        <dbReference type="ARBA" id="ARBA00022771"/>
    </source>
</evidence>
<dbReference type="InterPro" id="IPR044867">
    <property type="entry name" value="DEUBAD_dom"/>
</dbReference>
<organism evidence="10 11">
    <name type="scientific">Petromyces alliaceus</name>
    <name type="common">Aspergillus alliaceus</name>
    <dbReference type="NCBI Taxonomy" id="209559"/>
    <lineage>
        <taxon>Eukaryota</taxon>
        <taxon>Fungi</taxon>
        <taxon>Dikarya</taxon>
        <taxon>Ascomycota</taxon>
        <taxon>Pezizomycotina</taxon>
        <taxon>Eurotiomycetes</taxon>
        <taxon>Eurotiomycetidae</taxon>
        <taxon>Eurotiales</taxon>
        <taxon>Aspergillaceae</taxon>
        <taxon>Aspergillus</taxon>
        <taxon>Aspergillus subgen. Circumdati</taxon>
    </lineage>
</organism>
<evidence type="ECO:0000256" key="7">
    <source>
        <dbReference type="ARBA" id="ARBA00023242"/>
    </source>
</evidence>
<evidence type="ECO:0000256" key="6">
    <source>
        <dbReference type="ARBA" id="ARBA00023163"/>
    </source>
</evidence>
<dbReference type="Pfam" id="PF13919">
    <property type="entry name" value="ASXH"/>
    <property type="match status" value="1"/>
</dbReference>
<feature type="compositionally biased region" description="Polar residues" evidence="8">
    <location>
        <begin position="33"/>
        <end position="42"/>
    </location>
</feature>
<keyword evidence="4" id="KW-0862">Zinc</keyword>
<dbReference type="AlphaFoldDB" id="A0A8H6EBX9"/>
<feature type="domain" description="DEUBAD" evidence="9">
    <location>
        <begin position="62"/>
        <end position="182"/>
    </location>
</feature>
<comment type="subcellular location">
    <subcellularLocation>
        <location evidence="1">Nucleus</location>
    </subcellularLocation>
</comment>
<dbReference type="PROSITE" id="PS51916">
    <property type="entry name" value="DEUBAD"/>
    <property type="match status" value="1"/>
</dbReference>
<gene>
    <name evidence="10" type="ORF">ETB97_000232</name>
</gene>
<comment type="caution">
    <text evidence="10">The sequence shown here is derived from an EMBL/GenBank/DDBJ whole genome shotgun (WGS) entry which is preliminary data.</text>
</comment>
<proteinExistence type="predicted"/>
<evidence type="ECO:0000256" key="4">
    <source>
        <dbReference type="ARBA" id="ARBA00022833"/>
    </source>
</evidence>
<evidence type="ECO:0000313" key="10">
    <source>
        <dbReference type="EMBL" id="KAF5866268.1"/>
    </source>
</evidence>
<evidence type="ECO:0000256" key="5">
    <source>
        <dbReference type="ARBA" id="ARBA00023015"/>
    </source>
</evidence>
<reference evidence="10 11" key="1">
    <citation type="submission" date="2019-04" db="EMBL/GenBank/DDBJ databases">
        <title>Aspergillus burnettii sp. nov., novel species from soil in southeast Queensland.</title>
        <authorList>
            <person name="Gilchrist C.L.M."/>
            <person name="Pitt J.I."/>
            <person name="Lange L."/>
            <person name="Lacey H.J."/>
            <person name="Vuong D."/>
            <person name="Midgley D.J."/>
            <person name="Greenfield P."/>
            <person name="Bradbury M."/>
            <person name="Lacey E."/>
            <person name="Busk P.K."/>
            <person name="Pilgaard B."/>
            <person name="Chooi Y.H."/>
            <person name="Piggott A.M."/>
        </authorList>
    </citation>
    <scope>NUCLEOTIDE SEQUENCE [LARGE SCALE GENOMIC DNA]</scope>
    <source>
        <strain evidence="10 11">FRR 5400</strain>
    </source>
</reference>
<dbReference type="GO" id="GO:0005634">
    <property type="term" value="C:nucleus"/>
    <property type="evidence" value="ECO:0007669"/>
    <property type="project" value="UniProtKB-SubCell"/>
</dbReference>
<keyword evidence="6" id="KW-0804">Transcription</keyword>
<sequence length="477" mass="53101">MTRKRKAVDDGKTREQPARPTAKGDVEKPRVAMSSTSTTQPKRNPKRAAKDPWAEDKLMTSTSSQLINLDLVKLLAQPEAWNCLDESEKKEVLDLLPEDLHPNPDPTPDDPNAKIPPLSESFLRYSNNWRDGIRHFQLDLQNGRYDPVWLRQADEAMQQRADGKFDKFKEEEFEQFWGQKQKMDKTLVAGQSSQVKLSTLLEHGAILTGDVWKYSRAFAKGKAKLLVEKEARIVGIQNGQLTFEFPPGQRVFLPAAQNSVTKDSVLDKGEAGIPQIDIVTTTGTDLNGAAETNVVTTALDTNATVEAGSSTRRKSEIEMEPHTKEYGKARKVHTVEDIEQDDQVNSSTGFTRSTKLAVEVYNAHLAEEESTPSVMVQIITTENHGQSLASTSAQPPETAEDVFSQPSTVEGTSEEPGLIIVPNITGPGALAKKILEADGRTEKPPHGNAWKDFRAYRNNQDMGSLWEVRQAWFLRNK</sequence>
<feature type="region of interest" description="Disordered" evidence="8">
    <location>
        <begin position="1"/>
        <end position="56"/>
    </location>
</feature>
<evidence type="ECO:0000259" key="9">
    <source>
        <dbReference type="PROSITE" id="PS51916"/>
    </source>
</evidence>
<evidence type="ECO:0000256" key="8">
    <source>
        <dbReference type="SAM" id="MobiDB-lite"/>
    </source>
</evidence>
<keyword evidence="7" id="KW-0539">Nucleus</keyword>